<dbReference type="CDD" id="cd00637">
    <property type="entry name" value="7tm_classA_rhodopsin-like"/>
    <property type="match status" value="1"/>
</dbReference>
<dbReference type="PANTHER" id="PTHR45695:SF22">
    <property type="entry name" value="G-PROTEIN COUPLED RECEPTORS FAMILY 1 PROFILE DOMAIN-CONTAINING PROTEIN"/>
    <property type="match status" value="1"/>
</dbReference>
<organism evidence="10 11">
    <name type="scientific">Dreissena polymorpha</name>
    <name type="common">Zebra mussel</name>
    <name type="synonym">Mytilus polymorpha</name>
    <dbReference type="NCBI Taxonomy" id="45954"/>
    <lineage>
        <taxon>Eukaryota</taxon>
        <taxon>Metazoa</taxon>
        <taxon>Spiralia</taxon>
        <taxon>Lophotrochozoa</taxon>
        <taxon>Mollusca</taxon>
        <taxon>Bivalvia</taxon>
        <taxon>Autobranchia</taxon>
        <taxon>Heteroconchia</taxon>
        <taxon>Euheterodonta</taxon>
        <taxon>Imparidentia</taxon>
        <taxon>Neoheterodontei</taxon>
        <taxon>Myida</taxon>
        <taxon>Dreissenoidea</taxon>
        <taxon>Dreissenidae</taxon>
        <taxon>Dreissena</taxon>
    </lineage>
</organism>
<keyword evidence="3 8" id="KW-1133">Transmembrane helix</keyword>
<evidence type="ECO:0000256" key="8">
    <source>
        <dbReference type="SAM" id="Phobius"/>
    </source>
</evidence>
<evidence type="ECO:0000313" key="11">
    <source>
        <dbReference type="Proteomes" id="UP000828390"/>
    </source>
</evidence>
<evidence type="ECO:0000256" key="5">
    <source>
        <dbReference type="ARBA" id="ARBA00023136"/>
    </source>
</evidence>
<comment type="caution">
    <text evidence="10">The sequence shown here is derived from an EMBL/GenBank/DDBJ whole genome shotgun (WGS) entry which is preliminary data.</text>
</comment>
<comment type="subcellular location">
    <subcellularLocation>
        <location evidence="1">Membrane</location>
        <topology evidence="1">Multi-pass membrane protein</topology>
    </subcellularLocation>
</comment>
<evidence type="ECO:0000259" key="9">
    <source>
        <dbReference type="PROSITE" id="PS50262"/>
    </source>
</evidence>
<dbReference type="PANTHER" id="PTHR45695">
    <property type="entry name" value="LEUCOKININ RECEPTOR-RELATED"/>
    <property type="match status" value="1"/>
</dbReference>
<dbReference type="GO" id="GO:0005886">
    <property type="term" value="C:plasma membrane"/>
    <property type="evidence" value="ECO:0007669"/>
    <property type="project" value="TreeGrafter"/>
</dbReference>
<sequence>MCKLINFFPIFLTTCSCYTLVFISLERRRALVHSMRPQISVQQALKALPFIWLGSVVVGIPTLIEFSVVPLTTDSSDINSGNYLNVSQPNNNSVERHLHCGTNNFPRTLGMANCFLVTLFAFVIPLTWISINYVQLVVFVNKRCRTVEPQLPSRSDVGAPRVEIFVLQPTNTHLYKHREHLVKMFIVMVVAFATCWSPFYIIYIYTVGLK</sequence>
<keyword evidence="4" id="KW-0297">G-protein coupled receptor</keyword>
<feature type="transmembrane region" description="Helical" evidence="8">
    <location>
        <begin position="184"/>
        <end position="205"/>
    </location>
</feature>
<dbReference type="PRINTS" id="PR00237">
    <property type="entry name" value="GPCRRHODOPSN"/>
</dbReference>
<reference evidence="10" key="1">
    <citation type="journal article" date="2019" name="bioRxiv">
        <title>The Genome of the Zebra Mussel, Dreissena polymorpha: A Resource for Invasive Species Research.</title>
        <authorList>
            <person name="McCartney M.A."/>
            <person name="Auch B."/>
            <person name="Kono T."/>
            <person name="Mallez S."/>
            <person name="Zhang Y."/>
            <person name="Obille A."/>
            <person name="Becker A."/>
            <person name="Abrahante J.E."/>
            <person name="Garbe J."/>
            <person name="Badalamenti J.P."/>
            <person name="Herman A."/>
            <person name="Mangelson H."/>
            <person name="Liachko I."/>
            <person name="Sullivan S."/>
            <person name="Sone E.D."/>
            <person name="Koren S."/>
            <person name="Silverstein K.A.T."/>
            <person name="Beckman K.B."/>
            <person name="Gohl D.M."/>
        </authorList>
    </citation>
    <scope>NUCLEOTIDE SEQUENCE</scope>
    <source>
        <strain evidence="10">Duluth1</strain>
        <tissue evidence="10">Whole animal</tissue>
    </source>
</reference>
<dbReference type="GO" id="GO:0004930">
    <property type="term" value="F:G protein-coupled receptor activity"/>
    <property type="evidence" value="ECO:0007669"/>
    <property type="project" value="UniProtKB-KW"/>
</dbReference>
<dbReference type="EMBL" id="JAIWYP010000002">
    <property type="protein sequence ID" value="KAH3871361.1"/>
    <property type="molecule type" value="Genomic_DNA"/>
</dbReference>
<evidence type="ECO:0000256" key="4">
    <source>
        <dbReference type="ARBA" id="ARBA00023040"/>
    </source>
</evidence>
<accession>A0A9D4MAD6</accession>
<dbReference type="SUPFAM" id="SSF81321">
    <property type="entry name" value="Family A G protein-coupled receptor-like"/>
    <property type="match status" value="1"/>
</dbReference>
<feature type="transmembrane region" description="Helical" evidence="8">
    <location>
        <begin position="45"/>
        <end position="64"/>
    </location>
</feature>
<evidence type="ECO:0000256" key="6">
    <source>
        <dbReference type="ARBA" id="ARBA00023170"/>
    </source>
</evidence>
<dbReference type="InterPro" id="IPR017452">
    <property type="entry name" value="GPCR_Rhodpsn_7TM"/>
</dbReference>
<dbReference type="Gene3D" id="1.20.1070.10">
    <property type="entry name" value="Rhodopsin 7-helix transmembrane proteins"/>
    <property type="match status" value="1"/>
</dbReference>
<evidence type="ECO:0000313" key="10">
    <source>
        <dbReference type="EMBL" id="KAH3871361.1"/>
    </source>
</evidence>
<feature type="domain" description="G-protein coupled receptors family 1 profile" evidence="9">
    <location>
        <begin position="1"/>
        <end position="210"/>
    </location>
</feature>
<dbReference type="Proteomes" id="UP000828390">
    <property type="component" value="Unassembled WGS sequence"/>
</dbReference>
<reference evidence="10" key="2">
    <citation type="submission" date="2020-11" db="EMBL/GenBank/DDBJ databases">
        <authorList>
            <person name="McCartney M.A."/>
            <person name="Auch B."/>
            <person name="Kono T."/>
            <person name="Mallez S."/>
            <person name="Becker A."/>
            <person name="Gohl D.M."/>
            <person name="Silverstein K.A.T."/>
            <person name="Koren S."/>
            <person name="Bechman K.B."/>
            <person name="Herman A."/>
            <person name="Abrahante J.E."/>
            <person name="Garbe J."/>
        </authorList>
    </citation>
    <scope>NUCLEOTIDE SEQUENCE</scope>
    <source>
        <strain evidence="10">Duluth1</strain>
        <tissue evidence="10">Whole animal</tissue>
    </source>
</reference>
<dbReference type="InterPro" id="IPR000276">
    <property type="entry name" value="GPCR_Rhodpsn"/>
</dbReference>
<keyword evidence="2 8" id="KW-0812">Transmembrane</keyword>
<dbReference type="PROSITE" id="PS51257">
    <property type="entry name" value="PROKAR_LIPOPROTEIN"/>
    <property type="match status" value="1"/>
</dbReference>
<keyword evidence="5 8" id="KW-0472">Membrane</keyword>
<protein>
    <recommendedName>
        <fullName evidence="9">G-protein coupled receptors family 1 profile domain-containing protein</fullName>
    </recommendedName>
</protein>
<evidence type="ECO:0000256" key="2">
    <source>
        <dbReference type="ARBA" id="ARBA00022692"/>
    </source>
</evidence>
<feature type="transmembrane region" description="Helical" evidence="8">
    <location>
        <begin position="115"/>
        <end position="140"/>
    </location>
</feature>
<dbReference type="PROSITE" id="PS50262">
    <property type="entry name" value="G_PROTEIN_RECEP_F1_2"/>
    <property type="match status" value="1"/>
</dbReference>
<name>A0A9D4MAD6_DREPO</name>
<evidence type="ECO:0000256" key="3">
    <source>
        <dbReference type="ARBA" id="ARBA00022989"/>
    </source>
</evidence>
<proteinExistence type="predicted"/>
<keyword evidence="7" id="KW-0807">Transducer</keyword>
<evidence type="ECO:0000256" key="7">
    <source>
        <dbReference type="ARBA" id="ARBA00023224"/>
    </source>
</evidence>
<keyword evidence="11" id="KW-1185">Reference proteome</keyword>
<keyword evidence="6" id="KW-0675">Receptor</keyword>
<dbReference type="AlphaFoldDB" id="A0A9D4MAD6"/>
<dbReference type="Pfam" id="PF00001">
    <property type="entry name" value="7tm_1"/>
    <property type="match status" value="1"/>
</dbReference>
<feature type="transmembrane region" description="Helical" evidence="8">
    <location>
        <begin position="6"/>
        <end position="25"/>
    </location>
</feature>
<evidence type="ECO:0000256" key="1">
    <source>
        <dbReference type="ARBA" id="ARBA00004141"/>
    </source>
</evidence>
<gene>
    <name evidence="10" type="ORF">DPMN_034560</name>
</gene>